<protein>
    <submittedName>
        <fullName evidence="10">Capsular biosynthesis protein</fullName>
    </submittedName>
</protein>
<evidence type="ECO:0000256" key="2">
    <source>
        <dbReference type="ARBA" id="ARBA00006683"/>
    </source>
</evidence>
<evidence type="ECO:0000313" key="11">
    <source>
        <dbReference type="Proteomes" id="UP001056429"/>
    </source>
</evidence>
<name>A0A9J6P298_9CLOT</name>
<dbReference type="Pfam" id="PF02706">
    <property type="entry name" value="Wzz"/>
    <property type="match status" value="1"/>
</dbReference>
<feature type="domain" description="Polysaccharide chain length determinant N-terminal" evidence="8">
    <location>
        <begin position="6"/>
        <end position="97"/>
    </location>
</feature>
<reference evidence="10" key="1">
    <citation type="journal article" date="2021" name="mSystems">
        <title>Bacteria and Archaea Synergistically Convert Glycine Betaine to Biogenic Methane in the Formosa Cold Seep of the South China Sea.</title>
        <authorList>
            <person name="Li L."/>
            <person name="Zhang W."/>
            <person name="Zhang S."/>
            <person name="Song L."/>
            <person name="Sun Q."/>
            <person name="Zhang H."/>
            <person name="Xiang H."/>
            <person name="Dong X."/>
        </authorList>
    </citation>
    <scope>NUCLEOTIDE SEQUENCE</scope>
    <source>
        <strain evidence="10">ZWT</strain>
    </source>
</reference>
<keyword evidence="6 7" id="KW-0472">Membrane</keyword>
<keyword evidence="11" id="KW-1185">Reference proteome</keyword>
<evidence type="ECO:0000256" key="7">
    <source>
        <dbReference type="SAM" id="Phobius"/>
    </source>
</evidence>
<dbReference type="InterPro" id="IPR003856">
    <property type="entry name" value="LPS_length_determ_N"/>
</dbReference>
<evidence type="ECO:0000256" key="4">
    <source>
        <dbReference type="ARBA" id="ARBA00022692"/>
    </source>
</evidence>
<dbReference type="Proteomes" id="UP001056429">
    <property type="component" value="Unassembled WGS sequence"/>
</dbReference>
<accession>A0A9J6P298</accession>
<evidence type="ECO:0000256" key="5">
    <source>
        <dbReference type="ARBA" id="ARBA00022989"/>
    </source>
</evidence>
<evidence type="ECO:0000313" key="10">
    <source>
        <dbReference type="EMBL" id="MCM1990524.1"/>
    </source>
</evidence>
<dbReference type="RefSeq" id="WP_250859558.1">
    <property type="nucleotide sequence ID" value="NZ_JAGSOJ010000002.1"/>
</dbReference>
<evidence type="ECO:0000256" key="6">
    <source>
        <dbReference type="ARBA" id="ARBA00023136"/>
    </source>
</evidence>
<dbReference type="AlphaFoldDB" id="A0A9J6P298"/>
<dbReference type="Pfam" id="PF13807">
    <property type="entry name" value="GNVR"/>
    <property type="match status" value="1"/>
</dbReference>
<keyword evidence="5 7" id="KW-1133">Transmembrane helix</keyword>
<dbReference type="GO" id="GO:0004713">
    <property type="term" value="F:protein tyrosine kinase activity"/>
    <property type="evidence" value="ECO:0007669"/>
    <property type="project" value="TreeGrafter"/>
</dbReference>
<comment type="similarity">
    <text evidence="2">Belongs to the CpsC/CapA family.</text>
</comment>
<dbReference type="EMBL" id="JAGSOJ010000002">
    <property type="protein sequence ID" value="MCM1990524.1"/>
    <property type="molecule type" value="Genomic_DNA"/>
</dbReference>
<keyword evidence="4 7" id="KW-0812">Transmembrane</keyword>
<dbReference type="InterPro" id="IPR032807">
    <property type="entry name" value="GNVR"/>
</dbReference>
<dbReference type="PANTHER" id="PTHR32309">
    <property type="entry name" value="TYROSINE-PROTEIN KINASE"/>
    <property type="match status" value="1"/>
</dbReference>
<reference evidence="10" key="2">
    <citation type="submission" date="2021-04" db="EMBL/GenBank/DDBJ databases">
        <authorList>
            <person name="Dong X."/>
        </authorList>
    </citation>
    <scope>NUCLEOTIDE SEQUENCE</scope>
    <source>
        <strain evidence="10">ZWT</strain>
    </source>
</reference>
<organism evidence="10 11">
    <name type="scientific">Oceanirhabdus seepicola</name>
    <dbReference type="NCBI Taxonomy" id="2828781"/>
    <lineage>
        <taxon>Bacteria</taxon>
        <taxon>Bacillati</taxon>
        <taxon>Bacillota</taxon>
        <taxon>Clostridia</taxon>
        <taxon>Eubacteriales</taxon>
        <taxon>Clostridiaceae</taxon>
        <taxon>Oceanirhabdus</taxon>
    </lineage>
</organism>
<comment type="subcellular location">
    <subcellularLocation>
        <location evidence="1">Cell membrane</location>
        <topology evidence="1">Multi-pass membrane protein</topology>
    </subcellularLocation>
</comment>
<evidence type="ECO:0000256" key="1">
    <source>
        <dbReference type="ARBA" id="ARBA00004651"/>
    </source>
</evidence>
<dbReference type="PANTHER" id="PTHR32309:SF13">
    <property type="entry name" value="FERRIC ENTEROBACTIN TRANSPORT PROTEIN FEPE"/>
    <property type="match status" value="1"/>
</dbReference>
<evidence type="ECO:0000259" key="8">
    <source>
        <dbReference type="Pfam" id="PF02706"/>
    </source>
</evidence>
<proteinExistence type="inferred from homology"/>
<keyword evidence="3" id="KW-1003">Cell membrane</keyword>
<evidence type="ECO:0000259" key="9">
    <source>
        <dbReference type="Pfam" id="PF13807"/>
    </source>
</evidence>
<gene>
    <name evidence="10" type="ORF">KDK92_12400</name>
</gene>
<feature type="transmembrane region" description="Helical" evidence="7">
    <location>
        <begin position="21"/>
        <end position="42"/>
    </location>
</feature>
<sequence length="231" mass="26421">MEEEMELNLKDLWEVIHKRRKLIIAITALCVIIAAIVTMFLIKPKYEGKVSIVIGKENARYFYEDKYTSSDVMMYQKLVKTYVEIATSKKVVEQVNEEFKEYEYKQLKEMIHANPKVDTQLFTITVQALSPKDASEIANSVTEIFIEECKYILPAGELNILDKAFISSEPISPNVKLNIVISLFLGLMVSIGICFLLEYMDTKVKDEEELHNLIGIPVLASIPFDESLVVK</sequence>
<feature type="domain" description="Tyrosine-protein kinase G-rich" evidence="9">
    <location>
        <begin position="155"/>
        <end position="196"/>
    </location>
</feature>
<dbReference type="InterPro" id="IPR050445">
    <property type="entry name" value="Bact_polysacc_biosynth/exp"/>
</dbReference>
<evidence type="ECO:0000256" key="3">
    <source>
        <dbReference type="ARBA" id="ARBA00022475"/>
    </source>
</evidence>
<dbReference type="GO" id="GO:0005886">
    <property type="term" value="C:plasma membrane"/>
    <property type="evidence" value="ECO:0007669"/>
    <property type="project" value="UniProtKB-SubCell"/>
</dbReference>
<feature type="transmembrane region" description="Helical" evidence="7">
    <location>
        <begin position="177"/>
        <end position="197"/>
    </location>
</feature>
<comment type="caution">
    <text evidence="10">The sequence shown here is derived from an EMBL/GenBank/DDBJ whole genome shotgun (WGS) entry which is preliminary data.</text>
</comment>